<protein>
    <submittedName>
        <fullName evidence="2">Uncharacterized protein</fullName>
    </submittedName>
</protein>
<sequence length="29" mass="2947">MTLTAATATGEKSSNTACSNPFHSICCLS</sequence>
<name>A0A0A9FCS6_ARUDO</name>
<proteinExistence type="predicted"/>
<evidence type="ECO:0000313" key="2">
    <source>
        <dbReference type="EMBL" id="JAE10112.1"/>
    </source>
</evidence>
<organism evidence="2">
    <name type="scientific">Arundo donax</name>
    <name type="common">Giant reed</name>
    <name type="synonym">Donax arundinaceus</name>
    <dbReference type="NCBI Taxonomy" id="35708"/>
    <lineage>
        <taxon>Eukaryota</taxon>
        <taxon>Viridiplantae</taxon>
        <taxon>Streptophyta</taxon>
        <taxon>Embryophyta</taxon>
        <taxon>Tracheophyta</taxon>
        <taxon>Spermatophyta</taxon>
        <taxon>Magnoliopsida</taxon>
        <taxon>Liliopsida</taxon>
        <taxon>Poales</taxon>
        <taxon>Poaceae</taxon>
        <taxon>PACMAD clade</taxon>
        <taxon>Arundinoideae</taxon>
        <taxon>Arundineae</taxon>
        <taxon>Arundo</taxon>
    </lineage>
</organism>
<reference evidence="2" key="2">
    <citation type="journal article" date="2015" name="Data Brief">
        <title>Shoot transcriptome of the giant reed, Arundo donax.</title>
        <authorList>
            <person name="Barrero R.A."/>
            <person name="Guerrero F.D."/>
            <person name="Moolhuijzen P."/>
            <person name="Goolsby J.A."/>
            <person name="Tidwell J."/>
            <person name="Bellgard S.E."/>
            <person name="Bellgard M.I."/>
        </authorList>
    </citation>
    <scope>NUCLEOTIDE SEQUENCE</scope>
    <source>
        <tissue evidence="2">Shoot tissue taken approximately 20 cm above the soil surface</tissue>
    </source>
</reference>
<accession>A0A0A9FCS6</accession>
<evidence type="ECO:0000256" key="1">
    <source>
        <dbReference type="SAM" id="MobiDB-lite"/>
    </source>
</evidence>
<reference evidence="2" key="1">
    <citation type="submission" date="2014-09" db="EMBL/GenBank/DDBJ databases">
        <authorList>
            <person name="Magalhaes I.L.F."/>
            <person name="Oliveira U."/>
            <person name="Santos F.R."/>
            <person name="Vidigal T.H.D.A."/>
            <person name="Brescovit A.D."/>
            <person name="Santos A.J."/>
        </authorList>
    </citation>
    <scope>NUCLEOTIDE SEQUENCE</scope>
    <source>
        <tissue evidence="2">Shoot tissue taken approximately 20 cm above the soil surface</tissue>
    </source>
</reference>
<feature type="region of interest" description="Disordered" evidence="1">
    <location>
        <begin position="1"/>
        <end position="20"/>
    </location>
</feature>
<dbReference type="EMBL" id="GBRH01187784">
    <property type="protein sequence ID" value="JAE10112.1"/>
    <property type="molecule type" value="Transcribed_RNA"/>
</dbReference>
<dbReference type="AlphaFoldDB" id="A0A0A9FCS6"/>